<dbReference type="RefSeq" id="XP_075087595.1">
    <property type="nucleotide sequence ID" value="XM_075231494.1"/>
</dbReference>
<reference evidence="1" key="1">
    <citation type="journal article" date="2014" name="Nat. Commun.">
        <title>The tobacco genome sequence and its comparison with those of tomato and potato.</title>
        <authorList>
            <person name="Sierro N."/>
            <person name="Battey J.N."/>
            <person name="Ouadi S."/>
            <person name="Bakaher N."/>
            <person name="Bovet L."/>
            <person name="Willig A."/>
            <person name="Goepfert S."/>
            <person name="Peitsch M.C."/>
            <person name="Ivanov N.V."/>
        </authorList>
    </citation>
    <scope>NUCLEOTIDE SEQUENCE [LARGE SCALE GENOMIC DNA]</scope>
</reference>
<protein>
    <submittedName>
        <fullName evidence="2">Uncharacterized protein LOC142169607</fullName>
    </submittedName>
</protein>
<evidence type="ECO:0000313" key="1">
    <source>
        <dbReference type="Proteomes" id="UP000790787"/>
    </source>
</evidence>
<name>A0AC58SRL2_TOBAC</name>
<organism evidence="1 2">
    <name type="scientific">Nicotiana tabacum</name>
    <name type="common">Common tobacco</name>
    <dbReference type="NCBI Taxonomy" id="4097"/>
    <lineage>
        <taxon>Eukaryota</taxon>
        <taxon>Viridiplantae</taxon>
        <taxon>Streptophyta</taxon>
        <taxon>Embryophyta</taxon>
        <taxon>Tracheophyta</taxon>
        <taxon>Spermatophyta</taxon>
        <taxon>Magnoliopsida</taxon>
        <taxon>eudicotyledons</taxon>
        <taxon>Gunneridae</taxon>
        <taxon>Pentapetalae</taxon>
        <taxon>asterids</taxon>
        <taxon>lamiids</taxon>
        <taxon>Solanales</taxon>
        <taxon>Solanaceae</taxon>
        <taxon>Nicotianoideae</taxon>
        <taxon>Nicotianeae</taxon>
        <taxon>Nicotiana</taxon>
    </lineage>
</organism>
<gene>
    <name evidence="2" type="primary">LOC142169607</name>
</gene>
<reference evidence="2" key="2">
    <citation type="submission" date="2025-08" db="UniProtKB">
        <authorList>
            <consortium name="RefSeq"/>
        </authorList>
    </citation>
    <scope>IDENTIFICATION</scope>
    <source>
        <tissue evidence="2">Leaf</tissue>
    </source>
</reference>
<accession>A0AC58SRL2</accession>
<dbReference type="Proteomes" id="UP000790787">
    <property type="component" value="Chromosome 15"/>
</dbReference>
<proteinExistence type="predicted"/>
<evidence type="ECO:0000313" key="2">
    <source>
        <dbReference type="RefSeq" id="XP_075087595.1"/>
    </source>
</evidence>
<sequence length="198" mass="22909">MYFDGVTHRGGAGADVVFVTSQDEVFPCSFTLTQFYSNNVAEYQALILRLELVVDMRHFQLQVFGDSSWKENKKADILAALVSSLTLPDQAQVTIFQKWLVPPPNMGENKEKKLEHLVIVNEAEKEDWRQLIIDYLSYGILPENPRRRTEIRRRASRFIYYKDALYRRSFERVHLRCLGEDEALQALQEAHSGICGSH</sequence>
<keyword evidence="1" id="KW-1185">Reference proteome</keyword>